<comment type="function">
    <text evidence="10">Cell wall formation.</text>
</comment>
<dbReference type="Pfam" id="PF07478">
    <property type="entry name" value="Dala_Dala_lig_C"/>
    <property type="match status" value="1"/>
</dbReference>
<keyword evidence="4 10" id="KW-0436">Ligase</keyword>
<comment type="cofactor">
    <cofactor evidence="12">
        <name>Mg(2+)</name>
        <dbReference type="ChEBI" id="CHEBI:18420"/>
    </cofactor>
    <cofactor evidence="12">
        <name>Mn(2+)</name>
        <dbReference type="ChEBI" id="CHEBI:29035"/>
    </cofactor>
    <text evidence="12">Binds 2 magnesium or manganese ions per subunit.</text>
</comment>
<evidence type="ECO:0000256" key="2">
    <source>
        <dbReference type="ARBA" id="ARBA00010871"/>
    </source>
</evidence>
<evidence type="ECO:0000259" key="14">
    <source>
        <dbReference type="PROSITE" id="PS50975"/>
    </source>
</evidence>
<comment type="pathway">
    <text evidence="10">Cell wall biogenesis; peptidoglycan biosynthesis.</text>
</comment>
<comment type="similarity">
    <text evidence="2 10">Belongs to the D-alanine--D-alanine ligase family.</text>
</comment>
<proteinExistence type="inferred from homology"/>
<dbReference type="SUPFAM" id="SSF56059">
    <property type="entry name" value="Glutathione synthetase ATP-binding domain-like"/>
    <property type="match status" value="1"/>
</dbReference>
<dbReference type="GO" id="GO:0008360">
    <property type="term" value="P:regulation of cell shape"/>
    <property type="evidence" value="ECO:0007669"/>
    <property type="project" value="UniProtKB-KW"/>
</dbReference>
<dbReference type="HAMAP" id="MF_00047">
    <property type="entry name" value="Dala_Dala_lig"/>
    <property type="match status" value="1"/>
</dbReference>
<evidence type="ECO:0000256" key="7">
    <source>
        <dbReference type="ARBA" id="ARBA00022960"/>
    </source>
</evidence>
<name>A0A538TLC5_UNCEI</name>
<evidence type="ECO:0000313" key="16">
    <source>
        <dbReference type="Proteomes" id="UP000317691"/>
    </source>
</evidence>
<feature type="domain" description="ATP-grasp" evidence="14">
    <location>
        <begin position="135"/>
        <end position="340"/>
    </location>
</feature>
<comment type="subcellular location">
    <subcellularLocation>
        <location evidence="1 10">Cytoplasm</location>
    </subcellularLocation>
</comment>
<keyword evidence="9 10" id="KW-0961">Cell wall biogenesis/degradation</keyword>
<keyword evidence="12" id="KW-0460">Magnesium</keyword>
<dbReference type="EMBL" id="VBOZ01000021">
    <property type="protein sequence ID" value="TMQ64424.1"/>
    <property type="molecule type" value="Genomic_DNA"/>
</dbReference>
<dbReference type="PIRSF" id="PIRSF039102">
    <property type="entry name" value="Ddl/VanB"/>
    <property type="match status" value="1"/>
</dbReference>
<dbReference type="InterPro" id="IPR011095">
    <property type="entry name" value="Dala_Dala_lig_C"/>
</dbReference>
<evidence type="ECO:0000256" key="11">
    <source>
        <dbReference type="PIRSR" id="PIRSR039102-1"/>
    </source>
</evidence>
<dbReference type="PANTHER" id="PTHR23132:SF23">
    <property type="entry name" value="D-ALANINE--D-ALANINE LIGASE B"/>
    <property type="match status" value="1"/>
</dbReference>
<evidence type="ECO:0000256" key="13">
    <source>
        <dbReference type="PROSITE-ProRule" id="PRU00409"/>
    </source>
</evidence>
<keyword evidence="8 10" id="KW-0573">Peptidoglycan synthesis</keyword>
<sequence>MKIIVVMGGLSSEREVSLRSGAGVARALAELGHDPILLDTGTGKLLRDADQAMALGTKPPAAPALGGTLPAVRAQEGLESYVRSIPRGADLVFVALHGGDGENGTLQALLDLAGIPYTGSGVLASALAMDKAMSKRIFRVEGIPTPEWVELWAPEDPSAKWNPEISKEDLKRLGGFPVIVKPNEEGSSVGITVAKSASELLPAIQEARRYGRLVLIESFIEGRELTVGLIEDRAFPVVEIIPEAGWYDYAHKYTAGASRYEVPASIPPEMSERLLALSIKACRALRCRGVARVDFRLGEDGVPQCLEVNTVPGLTELSLVPKAAAAAGLSYTDLIRAVVDAAPVRVGR</sequence>
<evidence type="ECO:0000256" key="8">
    <source>
        <dbReference type="ARBA" id="ARBA00022984"/>
    </source>
</evidence>
<evidence type="ECO:0000256" key="3">
    <source>
        <dbReference type="ARBA" id="ARBA00022490"/>
    </source>
</evidence>
<dbReference type="Gene3D" id="3.30.1490.20">
    <property type="entry name" value="ATP-grasp fold, A domain"/>
    <property type="match status" value="1"/>
</dbReference>
<dbReference type="InterPro" id="IPR005905">
    <property type="entry name" value="D_ala_D_ala"/>
</dbReference>
<dbReference type="InterPro" id="IPR013815">
    <property type="entry name" value="ATP_grasp_subdomain_1"/>
</dbReference>
<comment type="catalytic activity">
    <reaction evidence="10">
        <text>2 D-alanine + ATP = D-alanyl-D-alanine + ADP + phosphate + H(+)</text>
        <dbReference type="Rhea" id="RHEA:11224"/>
        <dbReference type="ChEBI" id="CHEBI:15378"/>
        <dbReference type="ChEBI" id="CHEBI:30616"/>
        <dbReference type="ChEBI" id="CHEBI:43474"/>
        <dbReference type="ChEBI" id="CHEBI:57416"/>
        <dbReference type="ChEBI" id="CHEBI:57822"/>
        <dbReference type="ChEBI" id="CHEBI:456216"/>
        <dbReference type="EC" id="6.3.2.4"/>
    </reaction>
</comment>
<evidence type="ECO:0000256" key="4">
    <source>
        <dbReference type="ARBA" id="ARBA00022598"/>
    </source>
</evidence>
<feature type="active site" evidence="11">
    <location>
        <position position="13"/>
    </location>
</feature>
<dbReference type="Gene3D" id="3.30.470.20">
    <property type="entry name" value="ATP-grasp fold, B domain"/>
    <property type="match status" value="1"/>
</dbReference>
<keyword evidence="12" id="KW-0479">Metal-binding</keyword>
<dbReference type="Proteomes" id="UP000317691">
    <property type="component" value="Unassembled WGS sequence"/>
</dbReference>
<dbReference type="AlphaFoldDB" id="A0A538TLC5"/>
<feature type="binding site" evidence="12">
    <location>
        <position position="307"/>
    </location>
    <ligand>
        <name>Mg(2+)</name>
        <dbReference type="ChEBI" id="CHEBI:18420"/>
        <label>1</label>
    </ligand>
</feature>
<feature type="binding site" evidence="12">
    <location>
        <position position="307"/>
    </location>
    <ligand>
        <name>Mg(2+)</name>
        <dbReference type="ChEBI" id="CHEBI:18420"/>
        <label>2</label>
    </ligand>
</feature>
<dbReference type="SUPFAM" id="SSF52440">
    <property type="entry name" value="PreATP-grasp domain"/>
    <property type="match status" value="1"/>
</dbReference>
<protein>
    <recommendedName>
        <fullName evidence="10">D-alanine--D-alanine ligase</fullName>
        <ecNumber evidence="10">6.3.2.4</ecNumber>
    </recommendedName>
    <alternativeName>
        <fullName evidence="10">D-Ala-D-Ala ligase</fullName>
    </alternativeName>
    <alternativeName>
        <fullName evidence="10">D-alanylalanine synthetase</fullName>
    </alternativeName>
</protein>
<keyword evidence="12" id="KW-0464">Manganese</keyword>
<keyword evidence="7 10" id="KW-0133">Cell shape</keyword>
<dbReference type="GO" id="GO:0009252">
    <property type="term" value="P:peptidoglycan biosynthetic process"/>
    <property type="evidence" value="ECO:0007669"/>
    <property type="project" value="UniProtKB-UniRule"/>
</dbReference>
<keyword evidence="3 10" id="KW-0963">Cytoplasm</keyword>
<keyword evidence="5 13" id="KW-0547">Nucleotide-binding</keyword>
<accession>A0A538TLC5</accession>
<dbReference type="Pfam" id="PF01820">
    <property type="entry name" value="Dala_Dala_lig_N"/>
    <property type="match status" value="1"/>
</dbReference>
<evidence type="ECO:0000256" key="10">
    <source>
        <dbReference type="HAMAP-Rule" id="MF_00047"/>
    </source>
</evidence>
<dbReference type="NCBIfam" id="NF002528">
    <property type="entry name" value="PRK01966.1-4"/>
    <property type="match status" value="1"/>
</dbReference>
<dbReference type="PROSITE" id="PS00843">
    <property type="entry name" value="DALA_DALA_LIGASE_1"/>
    <property type="match status" value="1"/>
</dbReference>
<dbReference type="PANTHER" id="PTHR23132">
    <property type="entry name" value="D-ALANINE--D-ALANINE LIGASE"/>
    <property type="match status" value="1"/>
</dbReference>
<dbReference type="GO" id="GO:0005737">
    <property type="term" value="C:cytoplasm"/>
    <property type="evidence" value="ECO:0007669"/>
    <property type="project" value="UniProtKB-SubCell"/>
</dbReference>
<comment type="caution">
    <text evidence="15">The sequence shown here is derived from an EMBL/GenBank/DDBJ whole genome shotgun (WGS) entry which is preliminary data.</text>
</comment>
<dbReference type="GO" id="GO:0008716">
    <property type="term" value="F:D-alanine-D-alanine ligase activity"/>
    <property type="evidence" value="ECO:0007669"/>
    <property type="project" value="UniProtKB-UniRule"/>
</dbReference>
<feature type="binding site" evidence="12">
    <location>
        <position position="309"/>
    </location>
    <ligand>
        <name>Mg(2+)</name>
        <dbReference type="ChEBI" id="CHEBI:18420"/>
        <label>2</label>
    </ligand>
</feature>
<evidence type="ECO:0000256" key="6">
    <source>
        <dbReference type="ARBA" id="ARBA00022840"/>
    </source>
</evidence>
<evidence type="ECO:0000256" key="12">
    <source>
        <dbReference type="PIRSR" id="PIRSR039102-3"/>
    </source>
</evidence>
<feature type="active site" evidence="11">
    <location>
        <position position="187"/>
    </location>
</feature>
<evidence type="ECO:0000313" key="15">
    <source>
        <dbReference type="EMBL" id="TMQ64424.1"/>
    </source>
</evidence>
<dbReference type="InterPro" id="IPR011761">
    <property type="entry name" value="ATP-grasp"/>
</dbReference>
<dbReference type="InterPro" id="IPR011127">
    <property type="entry name" value="Dala_Dala_lig_N"/>
</dbReference>
<dbReference type="EC" id="6.3.2.4" evidence="10"/>
<dbReference type="PROSITE" id="PS00844">
    <property type="entry name" value="DALA_DALA_LIGASE_2"/>
    <property type="match status" value="1"/>
</dbReference>
<dbReference type="Gene3D" id="3.40.50.20">
    <property type="match status" value="1"/>
</dbReference>
<dbReference type="GO" id="GO:0046872">
    <property type="term" value="F:metal ion binding"/>
    <property type="evidence" value="ECO:0007669"/>
    <property type="project" value="UniProtKB-KW"/>
</dbReference>
<organism evidence="15 16">
    <name type="scientific">Eiseniibacteriota bacterium</name>
    <dbReference type="NCBI Taxonomy" id="2212470"/>
    <lineage>
        <taxon>Bacteria</taxon>
        <taxon>Candidatus Eiseniibacteriota</taxon>
    </lineage>
</organism>
<gene>
    <name evidence="10" type="primary">ddl</name>
    <name evidence="15" type="ORF">E6K79_07680</name>
</gene>
<dbReference type="InterPro" id="IPR000291">
    <property type="entry name" value="D-Ala_lig_Van_CS"/>
</dbReference>
<feature type="active site" evidence="11">
    <location>
        <position position="318"/>
    </location>
</feature>
<dbReference type="NCBIfam" id="NF002378">
    <property type="entry name" value="PRK01372.1"/>
    <property type="match status" value="1"/>
</dbReference>
<evidence type="ECO:0000256" key="9">
    <source>
        <dbReference type="ARBA" id="ARBA00023316"/>
    </source>
</evidence>
<dbReference type="GO" id="GO:0005524">
    <property type="term" value="F:ATP binding"/>
    <property type="evidence" value="ECO:0007669"/>
    <property type="project" value="UniProtKB-UniRule"/>
</dbReference>
<evidence type="ECO:0000256" key="1">
    <source>
        <dbReference type="ARBA" id="ARBA00004496"/>
    </source>
</evidence>
<dbReference type="UniPathway" id="UPA00219"/>
<feature type="binding site" evidence="12">
    <location>
        <position position="294"/>
    </location>
    <ligand>
        <name>Mg(2+)</name>
        <dbReference type="ChEBI" id="CHEBI:18420"/>
        <label>1</label>
    </ligand>
</feature>
<dbReference type="PROSITE" id="PS50975">
    <property type="entry name" value="ATP_GRASP"/>
    <property type="match status" value="1"/>
</dbReference>
<keyword evidence="6 13" id="KW-0067">ATP-binding</keyword>
<dbReference type="NCBIfam" id="TIGR01205">
    <property type="entry name" value="D_ala_D_alaTIGR"/>
    <property type="match status" value="1"/>
</dbReference>
<evidence type="ECO:0000256" key="5">
    <source>
        <dbReference type="ARBA" id="ARBA00022741"/>
    </source>
</evidence>
<dbReference type="GO" id="GO:0071555">
    <property type="term" value="P:cell wall organization"/>
    <property type="evidence" value="ECO:0007669"/>
    <property type="project" value="UniProtKB-KW"/>
</dbReference>
<dbReference type="InterPro" id="IPR016185">
    <property type="entry name" value="PreATP-grasp_dom_sf"/>
</dbReference>
<reference evidence="15 16" key="1">
    <citation type="journal article" date="2019" name="Nat. Microbiol.">
        <title>Mediterranean grassland soil C-N compound turnover is dependent on rainfall and depth, and is mediated by genomically divergent microorganisms.</title>
        <authorList>
            <person name="Diamond S."/>
            <person name="Andeer P.F."/>
            <person name="Li Z."/>
            <person name="Crits-Christoph A."/>
            <person name="Burstein D."/>
            <person name="Anantharaman K."/>
            <person name="Lane K.R."/>
            <person name="Thomas B.C."/>
            <person name="Pan C."/>
            <person name="Northen T.R."/>
            <person name="Banfield J.F."/>
        </authorList>
    </citation>
    <scope>NUCLEOTIDE SEQUENCE [LARGE SCALE GENOMIC DNA]</scope>
    <source>
        <strain evidence="15">WS_9</strain>
    </source>
</reference>